<dbReference type="Proteomes" id="UP000681343">
    <property type="component" value="Plasmid pMM35_01"/>
</dbReference>
<dbReference type="KEGG" id="vfa:MM35RIKEN_16500"/>
<name>A0A810PSA6_9FIRM</name>
<dbReference type="EMBL" id="AP023416">
    <property type="protein sequence ID" value="BCK79458.1"/>
    <property type="molecule type" value="Genomic_DNA"/>
</dbReference>
<accession>A0A810PSA6</accession>
<proteinExistence type="predicted"/>
<dbReference type="RefSeq" id="WP_212821064.1">
    <property type="nucleotide sequence ID" value="NZ_AP023416.1"/>
</dbReference>
<geneLocation type="plasmid" evidence="1 2">
    <name>pMM35_01</name>
</geneLocation>
<evidence type="ECO:0000313" key="1">
    <source>
        <dbReference type="EMBL" id="BCK79458.1"/>
    </source>
</evidence>
<keyword evidence="2" id="KW-1185">Reference proteome</keyword>
<protein>
    <submittedName>
        <fullName evidence="1">Uncharacterized protein</fullName>
    </submittedName>
</protein>
<sequence length="64" mass="7414">MTIYMRVSRDKYELPEAVSDSIIELANMCHINWHSIYKAVYNSGRRYKGRPGYVAVSIEEGDDD</sequence>
<keyword evidence="1" id="KW-0614">Plasmid</keyword>
<dbReference type="AlphaFoldDB" id="A0A810PSA6"/>
<gene>
    <name evidence="1" type="ORF">MM35RIKEN_16500</name>
</gene>
<organism evidence="1 2">
    <name type="scientific">Vescimonas fastidiosa</name>
    <dbReference type="NCBI Taxonomy" id="2714353"/>
    <lineage>
        <taxon>Bacteria</taxon>
        <taxon>Bacillati</taxon>
        <taxon>Bacillota</taxon>
        <taxon>Clostridia</taxon>
        <taxon>Eubacteriales</taxon>
        <taxon>Oscillospiraceae</taxon>
        <taxon>Vescimonas</taxon>
    </lineage>
</organism>
<evidence type="ECO:0000313" key="2">
    <source>
        <dbReference type="Proteomes" id="UP000681343"/>
    </source>
</evidence>
<reference evidence="1" key="1">
    <citation type="submission" date="2020-09" db="EMBL/GenBank/DDBJ databases">
        <title>New species isolated from human feces.</title>
        <authorList>
            <person name="Kitahara M."/>
            <person name="Shigeno Y."/>
            <person name="Shime M."/>
            <person name="Matsumoto Y."/>
            <person name="Nakamura S."/>
            <person name="Motooka D."/>
            <person name="Fukuoka S."/>
            <person name="Nishikawa H."/>
            <person name="Benno Y."/>
        </authorList>
    </citation>
    <scope>NUCLEOTIDE SEQUENCE</scope>
    <source>
        <strain evidence="1">MM35</strain>
        <plasmid evidence="1">pMM35_01</plasmid>
    </source>
</reference>